<comment type="caution">
    <text evidence="1">The sequence shown here is derived from an EMBL/GenBank/DDBJ whole genome shotgun (WGS) entry which is preliminary data.</text>
</comment>
<keyword evidence="2" id="KW-1185">Reference proteome</keyword>
<reference evidence="1 2" key="1">
    <citation type="submission" date="2019-05" db="EMBL/GenBank/DDBJ databases">
        <title>Another draft genome of Portunus trituberculatus and its Hox gene families provides insights of decapod evolution.</title>
        <authorList>
            <person name="Jeong J.-H."/>
            <person name="Song I."/>
            <person name="Kim S."/>
            <person name="Choi T."/>
            <person name="Kim D."/>
            <person name="Ryu S."/>
            <person name="Kim W."/>
        </authorList>
    </citation>
    <scope>NUCLEOTIDE SEQUENCE [LARGE SCALE GENOMIC DNA]</scope>
    <source>
        <tissue evidence="1">Muscle</tissue>
    </source>
</reference>
<evidence type="ECO:0000313" key="2">
    <source>
        <dbReference type="Proteomes" id="UP000324222"/>
    </source>
</evidence>
<protein>
    <submittedName>
        <fullName evidence="1">Uncharacterized protein</fullName>
    </submittedName>
</protein>
<accession>A0A5B7KG25</accession>
<evidence type="ECO:0000313" key="1">
    <source>
        <dbReference type="EMBL" id="MPD05804.1"/>
    </source>
</evidence>
<organism evidence="1 2">
    <name type="scientific">Portunus trituberculatus</name>
    <name type="common">Swimming crab</name>
    <name type="synonym">Neptunus trituberculatus</name>
    <dbReference type="NCBI Taxonomy" id="210409"/>
    <lineage>
        <taxon>Eukaryota</taxon>
        <taxon>Metazoa</taxon>
        <taxon>Ecdysozoa</taxon>
        <taxon>Arthropoda</taxon>
        <taxon>Crustacea</taxon>
        <taxon>Multicrustacea</taxon>
        <taxon>Malacostraca</taxon>
        <taxon>Eumalacostraca</taxon>
        <taxon>Eucarida</taxon>
        <taxon>Decapoda</taxon>
        <taxon>Pleocyemata</taxon>
        <taxon>Brachyura</taxon>
        <taxon>Eubrachyura</taxon>
        <taxon>Portunoidea</taxon>
        <taxon>Portunidae</taxon>
        <taxon>Portuninae</taxon>
        <taxon>Portunus</taxon>
    </lineage>
</organism>
<dbReference type="Proteomes" id="UP000324222">
    <property type="component" value="Unassembled WGS sequence"/>
</dbReference>
<proteinExistence type="predicted"/>
<gene>
    <name evidence="1" type="ORF">E2C01_101572</name>
</gene>
<name>A0A5B7KG25_PORTR</name>
<sequence length="14" mass="1588">MEVCRVETRPTVPA</sequence>
<dbReference type="EMBL" id="VSRR010147842">
    <property type="protein sequence ID" value="MPD05804.1"/>
    <property type="molecule type" value="Genomic_DNA"/>
</dbReference>